<dbReference type="AlphaFoldDB" id="A0A2W5ERA1"/>
<evidence type="ECO:0000313" key="2">
    <source>
        <dbReference type="Proteomes" id="UP000249645"/>
    </source>
</evidence>
<accession>A0A2W5ERA1</accession>
<gene>
    <name evidence="1" type="ORF">DI598_11995</name>
</gene>
<evidence type="ECO:0000313" key="1">
    <source>
        <dbReference type="EMBL" id="PZP46561.1"/>
    </source>
</evidence>
<comment type="caution">
    <text evidence="1">The sequence shown here is derived from an EMBL/GenBank/DDBJ whole genome shotgun (WGS) entry which is preliminary data.</text>
</comment>
<sequence>MSDWLKEYFDKEEGFLQSYAMFRITYKALIDTFNDLRGPYIPYYPNTPTDEHIKCAKCAIGGFSPMEFIDCLEFPHLTKDEALIFAQNKTNSFTETFQDIKLNSATYFADTHQLDVKERILAAMVAKALELKSEDQTKPKVKKSYDRWEDIFKSERYIEPSLQMLKDKKLLDENKVCTAKLYILGNWFYSLEHEGLIIKINDEQKANLLSKEFKEFKIGKSGSALKQAPSGPDKLNYYSAYFTKATSKIKSDIP</sequence>
<protein>
    <submittedName>
        <fullName evidence="1">Uncharacterized protein</fullName>
    </submittedName>
</protein>
<dbReference type="Proteomes" id="UP000249645">
    <property type="component" value="Unassembled WGS sequence"/>
</dbReference>
<name>A0A2W5ERA1_9SPHI</name>
<reference evidence="1 2" key="1">
    <citation type="submission" date="2017-11" db="EMBL/GenBank/DDBJ databases">
        <title>Infants hospitalized years apart are colonized by the same room-sourced microbial strains.</title>
        <authorList>
            <person name="Brooks B."/>
            <person name="Olm M.R."/>
            <person name="Firek B.A."/>
            <person name="Baker R."/>
            <person name="Thomas B.C."/>
            <person name="Morowitz M.J."/>
            <person name="Banfield J.F."/>
        </authorList>
    </citation>
    <scope>NUCLEOTIDE SEQUENCE [LARGE SCALE GENOMIC DNA]</scope>
    <source>
        <strain evidence="1">S2_009_000_R2_76</strain>
    </source>
</reference>
<proteinExistence type="predicted"/>
<organism evidence="1 2">
    <name type="scientific">Pseudopedobacter saltans</name>
    <dbReference type="NCBI Taxonomy" id="151895"/>
    <lineage>
        <taxon>Bacteria</taxon>
        <taxon>Pseudomonadati</taxon>
        <taxon>Bacteroidota</taxon>
        <taxon>Sphingobacteriia</taxon>
        <taxon>Sphingobacteriales</taxon>
        <taxon>Sphingobacteriaceae</taxon>
        <taxon>Pseudopedobacter</taxon>
    </lineage>
</organism>
<dbReference type="EMBL" id="QFOI01000221">
    <property type="protein sequence ID" value="PZP46561.1"/>
    <property type="molecule type" value="Genomic_DNA"/>
</dbReference>